<gene>
    <name evidence="1" type="ORF">DI09_325p20</name>
</gene>
<protein>
    <submittedName>
        <fullName evidence="1">Uncharacterized protein</fullName>
    </submittedName>
</protein>
<proteinExistence type="predicted"/>
<sequence>MLHHQSWVPNLLRLRFGIRFFVFGTHPNALLSTPINKRVPAEILPLHGGGVTTFSLRLILAKSNESRIREYIRRTANFPGWSLLLPSGLFEALKVFIDTIRNDAAESKRLHFLRNDLFRAAYHETSKEASNAFSEMEFIIGCSKELLNKHRFFVLVDDPALASDLIPATVYERYPRLHGRVKCEPLAASSLVFVGTFSDLVSQFN</sequence>
<evidence type="ECO:0000313" key="2">
    <source>
        <dbReference type="Proteomes" id="UP000029725"/>
    </source>
</evidence>
<dbReference type="VEuPathDB" id="MicrosporidiaDB:DI09_325p20"/>
<dbReference type="Proteomes" id="UP000029725">
    <property type="component" value="Unassembled WGS sequence"/>
</dbReference>
<name>A0A098VV05_9MICR</name>
<dbReference type="EMBL" id="JMKJ01000250">
    <property type="protein sequence ID" value="KGG51546.1"/>
    <property type="molecule type" value="Genomic_DNA"/>
</dbReference>
<dbReference type="GeneID" id="25259569"/>
<evidence type="ECO:0000313" key="1">
    <source>
        <dbReference type="EMBL" id="KGG51546.1"/>
    </source>
</evidence>
<reference evidence="1 2" key="1">
    <citation type="submission" date="2014-04" db="EMBL/GenBank/DDBJ databases">
        <title>A new species of microsporidia sheds light on the evolution of extreme parasitism.</title>
        <authorList>
            <person name="Haag K.L."/>
            <person name="James T.Y."/>
            <person name="Larsson R."/>
            <person name="Schaer T.M."/>
            <person name="Refardt D."/>
            <person name="Pombert J.-F."/>
            <person name="Ebert D."/>
        </authorList>
    </citation>
    <scope>NUCLEOTIDE SEQUENCE [LARGE SCALE GENOMIC DNA]</scope>
    <source>
        <strain evidence="1 2">UGP3</strain>
        <tissue evidence="1">Spores</tissue>
    </source>
</reference>
<dbReference type="AlphaFoldDB" id="A0A098VV05"/>
<accession>A0A098VV05</accession>
<dbReference type="RefSeq" id="XP_013237982.1">
    <property type="nucleotide sequence ID" value="XM_013382528.1"/>
</dbReference>
<organism evidence="1 2">
    <name type="scientific">Mitosporidium daphniae</name>
    <dbReference type="NCBI Taxonomy" id="1485682"/>
    <lineage>
        <taxon>Eukaryota</taxon>
        <taxon>Fungi</taxon>
        <taxon>Fungi incertae sedis</taxon>
        <taxon>Microsporidia</taxon>
        <taxon>Mitosporidium</taxon>
    </lineage>
</organism>
<keyword evidence="2" id="KW-1185">Reference proteome</keyword>
<dbReference type="HOGENOM" id="CLU_1337800_0_0_1"/>
<comment type="caution">
    <text evidence="1">The sequence shown here is derived from an EMBL/GenBank/DDBJ whole genome shotgun (WGS) entry which is preliminary data.</text>
</comment>